<dbReference type="PROSITE" id="PS50045">
    <property type="entry name" value="SIGMA54_INTERACT_4"/>
    <property type="match status" value="1"/>
</dbReference>
<evidence type="ECO:0000259" key="3">
    <source>
        <dbReference type="PROSITE" id="PS50045"/>
    </source>
</evidence>
<keyword evidence="1" id="KW-0547">Nucleotide-binding</keyword>
<dbReference type="InterPro" id="IPR025662">
    <property type="entry name" value="Sigma_54_int_dom_ATP-bd_1"/>
</dbReference>
<name>A0A484XNK0_9ENTR</name>
<dbReference type="Proteomes" id="UP000351155">
    <property type="component" value="Unassembled WGS sequence"/>
</dbReference>
<evidence type="ECO:0000313" key="6">
    <source>
        <dbReference type="Proteomes" id="UP000351155"/>
    </source>
</evidence>
<dbReference type="InterPro" id="IPR002912">
    <property type="entry name" value="ACT_dom"/>
</dbReference>
<dbReference type="PROSITE" id="PS00675">
    <property type="entry name" value="SIGMA54_INTERACT_1"/>
    <property type="match status" value="1"/>
</dbReference>
<dbReference type="CDD" id="cd00130">
    <property type="entry name" value="PAS"/>
    <property type="match status" value="1"/>
</dbReference>
<dbReference type="PANTHER" id="PTHR32071:SF3">
    <property type="entry name" value="HTH-TYPE TRANSCRIPTIONAL REGULATORY PROTEIN TYRR"/>
    <property type="match status" value="1"/>
</dbReference>
<evidence type="ECO:0000259" key="4">
    <source>
        <dbReference type="PROSITE" id="PS51671"/>
    </source>
</evidence>
<dbReference type="GO" id="GO:0006355">
    <property type="term" value="P:regulation of DNA-templated transcription"/>
    <property type="evidence" value="ECO:0007669"/>
    <property type="project" value="InterPro"/>
</dbReference>
<dbReference type="AlphaFoldDB" id="A0A484XNK0"/>
<dbReference type="InterPro" id="IPR002078">
    <property type="entry name" value="Sigma_54_int"/>
</dbReference>
<dbReference type="FunFam" id="3.30.70.260:FF:000013">
    <property type="entry name" value="TyrR family transcriptional regulator"/>
    <property type="match status" value="1"/>
</dbReference>
<dbReference type="SMART" id="SM00091">
    <property type="entry name" value="PAS"/>
    <property type="match status" value="1"/>
</dbReference>
<evidence type="ECO:0000256" key="2">
    <source>
        <dbReference type="ARBA" id="ARBA00022840"/>
    </source>
</evidence>
<dbReference type="Pfam" id="PF00158">
    <property type="entry name" value="Sigma54_activat"/>
    <property type="match status" value="1"/>
</dbReference>
<dbReference type="InterPro" id="IPR027417">
    <property type="entry name" value="P-loop_NTPase"/>
</dbReference>
<dbReference type="SUPFAM" id="SSF55021">
    <property type="entry name" value="ACT-like"/>
    <property type="match status" value="1"/>
</dbReference>
<feature type="domain" description="ACT" evidence="4">
    <location>
        <begin position="2"/>
        <end position="72"/>
    </location>
</feature>
<dbReference type="SUPFAM" id="SSF52540">
    <property type="entry name" value="P-loop containing nucleoside triphosphate hydrolases"/>
    <property type="match status" value="1"/>
</dbReference>
<gene>
    <name evidence="5" type="primary">tyrR_2</name>
    <name evidence="5" type="ORF">NCTC12126_02082</name>
</gene>
<dbReference type="CDD" id="cd00009">
    <property type="entry name" value="AAA"/>
    <property type="match status" value="1"/>
</dbReference>
<feature type="domain" description="Sigma-54 factor interaction" evidence="3">
    <location>
        <begin position="206"/>
        <end position="298"/>
    </location>
</feature>
<dbReference type="Gene3D" id="3.30.70.260">
    <property type="match status" value="1"/>
</dbReference>
<dbReference type="GO" id="GO:0005524">
    <property type="term" value="F:ATP binding"/>
    <property type="evidence" value="ECO:0007669"/>
    <property type="project" value="UniProtKB-KW"/>
</dbReference>
<dbReference type="SUPFAM" id="SSF55785">
    <property type="entry name" value="PYP-like sensor domain (PAS domain)"/>
    <property type="match status" value="1"/>
</dbReference>
<dbReference type="PANTHER" id="PTHR32071">
    <property type="entry name" value="TRANSCRIPTIONAL REGULATORY PROTEIN"/>
    <property type="match status" value="1"/>
</dbReference>
<keyword evidence="2" id="KW-0067">ATP-binding</keyword>
<proteinExistence type="predicted"/>
<dbReference type="GO" id="GO:0003677">
    <property type="term" value="F:DNA binding"/>
    <property type="evidence" value="ECO:0007669"/>
    <property type="project" value="UniProtKB-KW"/>
</dbReference>
<reference evidence="5 6" key="1">
    <citation type="submission" date="2019-03" db="EMBL/GenBank/DDBJ databases">
        <authorList>
            <consortium name="Pathogen Informatics"/>
        </authorList>
    </citation>
    <scope>NUCLEOTIDE SEQUENCE [LARGE SCALE GENOMIC DNA]</scope>
    <source>
        <strain evidence="5 6">NCTC12126</strain>
    </source>
</reference>
<evidence type="ECO:0000313" key="5">
    <source>
        <dbReference type="EMBL" id="VFS23829.1"/>
    </source>
</evidence>
<organism evidence="5 6">
    <name type="scientific">Enterobacter cancerogenus</name>
    <dbReference type="NCBI Taxonomy" id="69218"/>
    <lineage>
        <taxon>Bacteria</taxon>
        <taxon>Pseudomonadati</taxon>
        <taxon>Pseudomonadota</taxon>
        <taxon>Gammaproteobacteria</taxon>
        <taxon>Enterobacterales</taxon>
        <taxon>Enterobacteriaceae</taxon>
        <taxon>Enterobacter</taxon>
        <taxon>Enterobacter cloacae complex</taxon>
    </lineage>
</organism>
<protein>
    <submittedName>
        <fullName evidence="5">DNA-binding transcriptional regulator TyrR</fullName>
    </submittedName>
</protein>
<dbReference type="PROSITE" id="PS51671">
    <property type="entry name" value="ACT"/>
    <property type="match status" value="1"/>
</dbReference>
<dbReference type="Gene3D" id="3.40.50.300">
    <property type="entry name" value="P-loop containing nucleotide triphosphate hydrolases"/>
    <property type="match status" value="1"/>
</dbReference>
<evidence type="ECO:0000256" key="1">
    <source>
        <dbReference type="ARBA" id="ARBA00022741"/>
    </source>
</evidence>
<dbReference type="Gene3D" id="3.30.450.20">
    <property type="entry name" value="PAS domain"/>
    <property type="match status" value="1"/>
</dbReference>
<dbReference type="CDD" id="cd04877">
    <property type="entry name" value="ACT_TyrR"/>
    <property type="match status" value="1"/>
</dbReference>
<dbReference type="InterPro" id="IPR045865">
    <property type="entry name" value="ACT-like_dom_sf"/>
</dbReference>
<accession>A0A484XNK0</accession>
<dbReference type="EMBL" id="CAADIW010000015">
    <property type="protein sequence ID" value="VFS23829.1"/>
    <property type="molecule type" value="Genomic_DNA"/>
</dbReference>
<dbReference type="InterPro" id="IPR000014">
    <property type="entry name" value="PAS"/>
</dbReference>
<sequence>MRLEVFCEDRLGLTRELLDLLVLRSIDLRGIEIDPVGRIYLNFAEIEFNTFSSLMAEIRRIAGVTDVRTIPWMPSEREHLALSALLEAMPEPFLSLDLKSKVERVNQASCQLFAQSQEKLSNHHATQLIPGFNFQRWLDSNPQNTHSEHVVINGQNFLMEITPVYLKGENDARVLTGAVIMLRSTVRMGRQLQNLSSQDVGAFSQIVAVSPKMRHVVDQARKLANLTAPLLITGDTGTGKDLLAHAVHQSSPRAAKPYLALNCASIPEDAVESELFGHAPEGKKGFFEQANGGLGAAG</sequence>
<keyword evidence="5" id="KW-0238">DNA-binding</keyword>
<dbReference type="InterPro" id="IPR035965">
    <property type="entry name" value="PAS-like_dom_sf"/>
</dbReference>